<feature type="transmembrane region" description="Helical" evidence="8">
    <location>
        <begin position="508"/>
        <end position="526"/>
    </location>
</feature>
<feature type="transmembrane region" description="Helical" evidence="8">
    <location>
        <begin position="102"/>
        <end position="120"/>
    </location>
</feature>
<accession>A0A8S2AQF8</accession>
<feature type="domain" description="Major facilitator superfamily (MFS) profile" evidence="9">
    <location>
        <begin position="33"/>
        <end position="458"/>
    </location>
</feature>
<feature type="transmembrane region" description="Helical" evidence="8">
    <location>
        <begin position="334"/>
        <end position="356"/>
    </location>
</feature>
<comment type="subcellular location">
    <subcellularLocation>
        <location evidence="1">Membrane</location>
        <topology evidence="1">Multi-pass membrane protein</topology>
    </subcellularLocation>
</comment>
<feature type="transmembrane region" description="Helical" evidence="8">
    <location>
        <begin position="368"/>
        <end position="392"/>
    </location>
</feature>
<dbReference type="GO" id="GO:0051119">
    <property type="term" value="F:sugar transmembrane transporter activity"/>
    <property type="evidence" value="ECO:0007669"/>
    <property type="project" value="InterPro"/>
</dbReference>
<keyword evidence="11" id="KW-1185">Reference proteome</keyword>
<dbReference type="FunFam" id="1.20.1250.20:FF:000043">
    <property type="entry name" value="sugar transporter ERD6-like 6"/>
    <property type="match status" value="1"/>
</dbReference>
<feature type="transmembrane region" description="Helical" evidence="8">
    <location>
        <begin position="268"/>
        <end position="287"/>
    </location>
</feature>
<comment type="similarity">
    <text evidence="2">Belongs to the major facilitator superfamily. Sugar transporter (TC 2.A.1.1) family.</text>
</comment>
<reference evidence="10" key="1">
    <citation type="submission" date="2021-01" db="EMBL/GenBank/DDBJ databases">
        <authorList>
            <person name="Bezrukov I."/>
        </authorList>
    </citation>
    <scope>NUCLEOTIDE SEQUENCE</scope>
</reference>
<evidence type="ECO:0000259" key="9">
    <source>
        <dbReference type="PROSITE" id="PS50850"/>
    </source>
</evidence>
<dbReference type="PRINTS" id="PR00171">
    <property type="entry name" value="SUGRTRNSPORT"/>
</dbReference>
<dbReference type="PANTHER" id="PTHR48021">
    <property type="match status" value="1"/>
</dbReference>
<feature type="domain" description="Major facilitator superfamily (MFS) profile" evidence="9">
    <location>
        <begin position="471"/>
        <end position="851"/>
    </location>
</feature>
<evidence type="ECO:0000313" key="11">
    <source>
        <dbReference type="Proteomes" id="UP000682877"/>
    </source>
</evidence>
<feature type="transmembrane region" description="Helical" evidence="8">
    <location>
        <begin position="538"/>
        <end position="561"/>
    </location>
</feature>
<keyword evidence="4" id="KW-0762">Sugar transport</keyword>
<feature type="transmembrane region" description="Helical" evidence="8">
    <location>
        <begin position="436"/>
        <end position="455"/>
    </location>
</feature>
<evidence type="ECO:0000256" key="1">
    <source>
        <dbReference type="ARBA" id="ARBA00004141"/>
    </source>
</evidence>
<dbReference type="CDD" id="cd17358">
    <property type="entry name" value="MFS_GLUT6_8_Class3_like"/>
    <property type="match status" value="2"/>
</dbReference>
<proteinExistence type="inferred from homology"/>
<dbReference type="InterPro" id="IPR005828">
    <property type="entry name" value="MFS_sugar_transport-like"/>
</dbReference>
<dbReference type="PROSITE" id="PS00217">
    <property type="entry name" value="SUGAR_TRANSPORT_2"/>
    <property type="match status" value="1"/>
</dbReference>
<feature type="transmembrane region" description="Helical" evidence="8">
    <location>
        <begin position="404"/>
        <end position="424"/>
    </location>
</feature>
<dbReference type="AlphaFoldDB" id="A0A8S2AQF8"/>
<dbReference type="GO" id="GO:0016020">
    <property type="term" value="C:membrane"/>
    <property type="evidence" value="ECO:0007669"/>
    <property type="project" value="UniProtKB-SubCell"/>
</dbReference>
<evidence type="ECO:0000313" key="10">
    <source>
        <dbReference type="EMBL" id="CAE6136424.1"/>
    </source>
</evidence>
<dbReference type="Gene3D" id="1.20.1250.20">
    <property type="entry name" value="MFS general substrate transporter like domains"/>
    <property type="match status" value="2"/>
</dbReference>
<name>A0A8S2AQF8_ARAAE</name>
<organism evidence="10 11">
    <name type="scientific">Arabidopsis arenosa</name>
    <name type="common">Sand rock-cress</name>
    <name type="synonym">Cardaminopsis arenosa</name>
    <dbReference type="NCBI Taxonomy" id="38785"/>
    <lineage>
        <taxon>Eukaryota</taxon>
        <taxon>Viridiplantae</taxon>
        <taxon>Streptophyta</taxon>
        <taxon>Embryophyta</taxon>
        <taxon>Tracheophyta</taxon>
        <taxon>Spermatophyta</taxon>
        <taxon>Magnoliopsida</taxon>
        <taxon>eudicotyledons</taxon>
        <taxon>Gunneridae</taxon>
        <taxon>Pentapetalae</taxon>
        <taxon>rosids</taxon>
        <taxon>malvids</taxon>
        <taxon>Brassicales</taxon>
        <taxon>Brassicaceae</taxon>
        <taxon>Camelineae</taxon>
        <taxon>Arabidopsis</taxon>
    </lineage>
</organism>
<evidence type="ECO:0000256" key="4">
    <source>
        <dbReference type="ARBA" id="ARBA00022597"/>
    </source>
</evidence>
<keyword evidence="3" id="KW-0813">Transport</keyword>
<dbReference type="InterPro" id="IPR036259">
    <property type="entry name" value="MFS_trans_sf"/>
</dbReference>
<evidence type="ECO:0000256" key="6">
    <source>
        <dbReference type="ARBA" id="ARBA00022989"/>
    </source>
</evidence>
<evidence type="ECO:0000256" key="2">
    <source>
        <dbReference type="ARBA" id="ARBA00010992"/>
    </source>
</evidence>
<dbReference type="Pfam" id="PF00083">
    <property type="entry name" value="Sugar_tr"/>
    <property type="match status" value="3"/>
</dbReference>
<evidence type="ECO:0000256" key="3">
    <source>
        <dbReference type="ARBA" id="ARBA00022448"/>
    </source>
</evidence>
<evidence type="ECO:0000256" key="7">
    <source>
        <dbReference type="ARBA" id="ARBA00023136"/>
    </source>
</evidence>
<feature type="transmembrane region" description="Helical" evidence="8">
    <location>
        <begin position="161"/>
        <end position="179"/>
    </location>
</feature>
<dbReference type="InterPro" id="IPR020846">
    <property type="entry name" value="MFS_dom"/>
</dbReference>
<dbReference type="PANTHER" id="PTHR48021:SF71">
    <property type="entry name" value="SUGAR TRANSPORTER ERD6-LIKE 14"/>
    <property type="match status" value="1"/>
</dbReference>
<keyword evidence="6 8" id="KW-1133">Transmembrane helix</keyword>
<feature type="transmembrane region" description="Helical" evidence="8">
    <location>
        <begin position="185"/>
        <end position="206"/>
    </location>
</feature>
<feature type="transmembrane region" description="Helical" evidence="8">
    <location>
        <begin position="34"/>
        <end position="56"/>
    </location>
</feature>
<dbReference type="InterPro" id="IPR050549">
    <property type="entry name" value="MFS_Trehalose_Transporter"/>
</dbReference>
<feature type="transmembrane region" description="Helical" evidence="8">
    <location>
        <begin position="467"/>
        <end position="488"/>
    </location>
</feature>
<feature type="transmembrane region" description="Helical" evidence="8">
    <location>
        <begin position="829"/>
        <end position="847"/>
    </location>
</feature>
<feature type="transmembrane region" description="Helical" evidence="8">
    <location>
        <begin position="132"/>
        <end position="149"/>
    </location>
</feature>
<feature type="transmembrane region" description="Helical" evidence="8">
    <location>
        <begin position="307"/>
        <end position="327"/>
    </location>
</feature>
<dbReference type="SUPFAM" id="SSF103473">
    <property type="entry name" value="MFS general substrate transporter"/>
    <property type="match status" value="2"/>
</dbReference>
<dbReference type="PROSITE" id="PS50850">
    <property type="entry name" value="MFS"/>
    <property type="match status" value="2"/>
</dbReference>
<dbReference type="InterPro" id="IPR003663">
    <property type="entry name" value="Sugar/inositol_transpt"/>
</dbReference>
<keyword evidence="5 8" id="KW-0812">Transmembrane</keyword>
<evidence type="ECO:0000256" key="5">
    <source>
        <dbReference type="ARBA" id="ARBA00022692"/>
    </source>
</evidence>
<evidence type="ECO:0000256" key="8">
    <source>
        <dbReference type="SAM" id="Phobius"/>
    </source>
</evidence>
<gene>
    <name evidence="10" type="ORF">AARE701A_LOCUS16855</name>
</gene>
<protein>
    <recommendedName>
        <fullName evidence="9">Major facilitator superfamily (MFS) profile domain-containing protein</fullName>
    </recommendedName>
</protein>
<feature type="transmembrane region" description="Helical" evidence="8">
    <location>
        <begin position="761"/>
        <end position="785"/>
    </location>
</feature>
<dbReference type="NCBIfam" id="TIGR00879">
    <property type="entry name" value="SP"/>
    <property type="match status" value="1"/>
</dbReference>
<feature type="transmembrane region" description="Helical" evidence="8">
    <location>
        <begin position="68"/>
        <end position="90"/>
    </location>
</feature>
<dbReference type="EMBL" id="LR999456">
    <property type="protein sequence ID" value="CAE6136424.1"/>
    <property type="molecule type" value="Genomic_DNA"/>
</dbReference>
<dbReference type="InterPro" id="IPR005829">
    <property type="entry name" value="Sugar_transporter_CS"/>
</dbReference>
<dbReference type="Proteomes" id="UP000682877">
    <property type="component" value="Chromosome 6"/>
</dbReference>
<feature type="transmembrane region" description="Helical" evidence="8">
    <location>
        <begin position="720"/>
        <end position="740"/>
    </location>
</feature>
<dbReference type="InterPro" id="IPR044775">
    <property type="entry name" value="MFS_ERD6/Tret1-like"/>
</dbReference>
<sequence>MAEESLLLSEDLSASPTKSSSLVSEISNASTRPFVLAFTVGSCGALSFGCIVGYTAPTQSSIMKDLNLSIADFSFFGSILTVGLIVGALICGKLADLVGRVYTIWITNILVLIGWLAIAFAKDVWLLDLGRLLQGISVGISSYLGPIYISELAPRNLRGAASSLMQLFVGVGISVFYALGTVVAWRNLAILGSIPSLVVLPLLFFVPESPRWLAKVGREKEVEGVLLSLRGAKSDVSDEAAAILEYTKHVEQQDVDSRGFFKLFQRKYALPLTIGVVLISVPQLGGLNGYTFYTDTIFTSTGVSSNVGFILTSIVQMFGGILGVLLIDISGRRSLLLVSQAGMFLGCLATAISFFLQKNNCWEKGTPILALISVMVYFGSYGLGMGPIPWIIASEIYPVDVKGAAGTVCNLTTSISSWLVTYSFNFLLQWSSTGTFMMFATVMGLGFVFTAKLVPETKGKSLEEIQPFVLAFTVGSCGAFAFGCIIGYSAPTQTSIMKDLNLSIADYSLFGSILTVGLILGALICGKLTDLVGRVKTIWITNILFLIGWFAIAFAKGPVYITEIAPRNLRGAASSFSQLFAGVGISVFYALGTVVTWRTLAILGSIPSLLVLPLLLFIPESPRWLAKVGREKEVEAVLLSLRGAKSDVSDETAEILEYTEHVKQQQDVDNRGFFKLFQRKYAFSLTIGVVLIALPQLGGLNGYSFYTDSIFISTGVSSDFGFISTSVVQMFGGILGTVLVDVTGRRTLLLENHCWETGTPVLALISVMVYFGSYGSGMGSIPWIIASEIYPVDVKGAAGTMCNLVSSISSWLVAYSFSFLLQWSSTGTFLMFATVAGLGFVFIAKLVPETKGKSLEEIQSLFTDSPQDSTIF</sequence>
<keyword evidence="7 8" id="KW-0472">Membrane</keyword>
<feature type="transmembrane region" description="Helical" evidence="8">
    <location>
        <begin position="681"/>
        <end position="700"/>
    </location>
</feature>